<evidence type="ECO:0000313" key="3">
    <source>
        <dbReference type="Proteomes" id="UP000239896"/>
    </source>
</evidence>
<organism evidence="2 3">
    <name type="scientific">Halomonas ventosae</name>
    <dbReference type="NCBI Taxonomy" id="229007"/>
    <lineage>
        <taxon>Bacteria</taxon>
        <taxon>Pseudomonadati</taxon>
        <taxon>Pseudomonadota</taxon>
        <taxon>Gammaproteobacteria</taxon>
        <taxon>Oceanospirillales</taxon>
        <taxon>Halomonadaceae</taxon>
        <taxon>Halomonas</taxon>
    </lineage>
</organism>
<dbReference type="Proteomes" id="UP000239896">
    <property type="component" value="Unassembled WGS sequence"/>
</dbReference>
<evidence type="ECO:0000256" key="1">
    <source>
        <dbReference type="ARBA" id="ARBA00023002"/>
    </source>
</evidence>
<comment type="caution">
    <text evidence="2">The sequence shown here is derived from an EMBL/GenBank/DDBJ whole genome shotgun (WGS) entry which is preliminary data.</text>
</comment>
<proteinExistence type="predicted"/>
<name>A0A2T0VRK2_9GAMM</name>
<keyword evidence="1" id="KW-0560">Oxidoreductase</keyword>
<reference evidence="2 3" key="1">
    <citation type="submission" date="2018-03" db="EMBL/GenBank/DDBJ databases">
        <title>Comparative analysis of microorganisms from saline springs in Andes Mountain Range, Colombia.</title>
        <authorList>
            <person name="Rubin E."/>
        </authorList>
    </citation>
    <scope>NUCLEOTIDE SEQUENCE [LARGE SCALE GENOMIC DNA]</scope>
    <source>
        <strain evidence="2 3">USBA 854</strain>
    </source>
</reference>
<keyword evidence="3" id="KW-1185">Reference proteome</keyword>
<accession>A0A2T0VRK2</accession>
<dbReference type="EMBL" id="PVTM01000002">
    <property type="protein sequence ID" value="PRY73177.1"/>
    <property type="molecule type" value="Genomic_DNA"/>
</dbReference>
<protein>
    <submittedName>
        <fullName evidence="2">Uncharacterized protein</fullName>
    </submittedName>
</protein>
<dbReference type="AlphaFoldDB" id="A0A2T0VRK2"/>
<dbReference type="GO" id="GO:0016706">
    <property type="term" value="F:2-oxoglutarate-dependent dioxygenase activity"/>
    <property type="evidence" value="ECO:0007669"/>
    <property type="project" value="UniProtKB-ARBA"/>
</dbReference>
<gene>
    <name evidence="2" type="ORF">BCL64_102257</name>
</gene>
<evidence type="ECO:0000313" key="2">
    <source>
        <dbReference type="EMBL" id="PRY73177.1"/>
    </source>
</evidence>
<dbReference type="Gene3D" id="3.60.130.10">
    <property type="entry name" value="Clavaminate synthase-like"/>
    <property type="match status" value="1"/>
</dbReference>
<dbReference type="InterPro" id="IPR042098">
    <property type="entry name" value="TauD-like_sf"/>
</dbReference>
<sequence>MITELPPTPDYDAWPAIAGAEIDAAGALCVYVAPEDRRLLHARDAVEGASGQRWLQGCYMERDEIRSRYRMVRRARRQWRVAAGA</sequence>
<dbReference type="RefSeq" id="WP_308700951.1">
    <property type="nucleotide sequence ID" value="NZ_PVTM01000002.1"/>
</dbReference>
<dbReference type="SUPFAM" id="SSF51197">
    <property type="entry name" value="Clavaminate synthase-like"/>
    <property type="match status" value="1"/>
</dbReference>